<dbReference type="Proteomes" id="UP000283644">
    <property type="component" value="Unassembled WGS sequence"/>
</dbReference>
<organism evidence="2 3">
    <name type="scientific">Nocardioides immobilis</name>
    <dbReference type="NCBI Taxonomy" id="2049295"/>
    <lineage>
        <taxon>Bacteria</taxon>
        <taxon>Bacillati</taxon>
        <taxon>Actinomycetota</taxon>
        <taxon>Actinomycetes</taxon>
        <taxon>Propionibacteriales</taxon>
        <taxon>Nocardioidaceae</taxon>
        <taxon>Nocardioides</taxon>
    </lineage>
</organism>
<reference evidence="2 3" key="1">
    <citation type="submission" date="2018-09" db="EMBL/GenBank/DDBJ databases">
        <title>Genome sequencing of Nocardioides immobilis CCTCC AB 2017083 for comparison to Nocardioides silvaticus.</title>
        <authorList>
            <person name="Li C."/>
            <person name="Wang G."/>
        </authorList>
    </citation>
    <scope>NUCLEOTIDE SEQUENCE [LARGE SCALE GENOMIC DNA]</scope>
    <source>
        <strain evidence="2 3">CCTCC AB 2017083</strain>
    </source>
</reference>
<dbReference type="EMBL" id="QXGH01000041">
    <property type="protein sequence ID" value="RHW23727.1"/>
    <property type="molecule type" value="Genomic_DNA"/>
</dbReference>
<feature type="compositionally biased region" description="Basic and acidic residues" evidence="1">
    <location>
        <begin position="71"/>
        <end position="83"/>
    </location>
</feature>
<dbReference type="AlphaFoldDB" id="A0A417XU33"/>
<keyword evidence="3" id="KW-1185">Reference proteome</keyword>
<protein>
    <submittedName>
        <fullName evidence="2">Uncharacterized protein</fullName>
    </submittedName>
</protein>
<gene>
    <name evidence="2" type="ORF">D0Z08_28375</name>
</gene>
<sequence>MVERRRRARIERERRIEDLAVQVVTAIVERDEAVAQAEQRAGAALRELTDVEGLSLAEAVEWCDEQVSAKEATRLRRPLDDGRPGQNAGRDASARSGGAGPGTPVG</sequence>
<evidence type="ECO:0000313" key="2">
    <source>
        <dbReference type="EMBL" id="RHW23727.1"/>
    </source>
</evidence>
<comment type="caution">
    <text evidence="2">The sequence shown here is derived from an EMBL/GenBank/DDBJ whole genome shotgun (WGS) entry which is preliminary data.</text>
</comment>
<evidence type="ECO:0000256" key="1">
    <source>
        <dbReference type="SAM" id="MobiDB-lite"/>
    </source>
</evidence>
<feature type="compositionally biased region" description="Gly residues" evidence="1">
    <location>
        <begin position="97"/>
        <end position="106"/>
    </location>
</feature>
<evidence type="ECO:0000313" key="3">
    <source>
        <dbReference type="Proteomes" id="UP000283644"/>
    </source>
</evidence>
<feature type="region of interest" description="Disordered" evidence="1">
    <location>
        <begin position="71"/>
        <end position="106"/>
    </location>
</feature>
<accession>A0A417XU33</accession>
<proteinExistence type="predicted"/>
<name>A0A417XU33_9ACTN</name>